<protein>
    <submittedName>
        <fullName evidence="2">Uncharacterized protein</fullName>
    </submittedName>
</protein>
<organism evidence="2 3">
    <name type="scientific">Hypothenemus hampei</name>
    <name type="common">Coffee berry borer</name>
    <dbReference type="NCBI Taxonomy" id="57062"/>
    <lineage>
        <taxon>Eukaryota</taxon>
        <taxon>Metazoa</taxon>
        <taxon>Ecdysozoa</taxon>
        <taxon>Arthropoda</taxon>
        <taxon>Hexapoda</taxon>
        <taxon>Insecta</taxon>
        <taxon>Pterygota</taxon>
        <taxon>Neoptera</taxon>
        <taxon>Endopterygota</taxon>
        <taxon>Coleoptera</taxon>
        <taxon>Polyphaga</taxon>
        <taxon>Cucujiformia</taxon>
        <taxon>Curculionidae</taxon>
        <taxon>Scolytinae</taxon>
        <taxon>Hypothenemus</taxon>
    </lineage>
</organism>
<feature type="chain" id="PRO_5044860129" evidence="1">
    <location>
        <begin position="19"/>
        <end position="490"/>
    </location>
</feature>
<feature type="signal peptide" evidence="1">
    <location>
        <begin position="1"/>
        <end position="18"/>
    </location>
</feature>
<keyword evidence="1" id="KW-0732">Signal</keyword>
<name>A0ABD1F1V8_HYPHA</name>
<evidence type="ECO:0000313" key="3">
    <source>
        <dbReference type="Proteomes" id="UP001566132"/>
    </source>
</evidence>
<comment type="caution">
    <text evidence="2">The sequence shown here is derived from an EMBL/GenBank/DDBJ whole genome shotgun (WGS) entry which is preliminary data.</text>
</comment>
<accession>A0ABD1F1V8</accession>
<sequence length="490" mass="51333">MQFEVVLSLLLSFNLCQSAPHEGFPILNPGGIGGIFKGPNSETIIKGPDGSEIVSEQEGGAVIREDNTLTSPIIVAEPELSVLQEQHVVEPIIASTVAPILTKDVAIAPIVASTSVPILSSDISLSVAEPIAPIDLKPVEIVQQDPHVIETEIIEAPDVEPLQSSDLEGPSGRIITKGSASIVSGPASTTITEPRKIILAPPKISLKTPLLVNPREESFLASLPAITASTAVSLPAVTASSTVNPLNVGIVSSVSPLNVGISTTNAPLLNANTNLNSNNIDLGGGIVNSASIPIVEYSSSNGVLSGSTLGNGISTTEAPNFVSSTITSAAPTEYVQAPYEVFPTTYQAGTGPAQSLDSQTQFIQERYEAIPSNIQGISLDNSGSSQDLAIPVEYLQAPNEPIPRNVQRISKNDNTVFTDGRIGALTENDIAYGERQDFVLPPDLSQSKYIGPVLARNGVEASQFNLEPVPLEQVSRFAGSGYSTGYRRGF</sequence>
<dbReference type="AlphaFoldDB" id="A0ABD1F1V8"/>
<dbReference type="EMBL" id="JBDJPC010000003">
    <property type="protein sequence ID" value="KAL1509234.1"/>
    <property type="molecule type" value="Genomic_DNA"/>
</dbReference>
<dbReference type="Proteomes" id="UP001566132">
    <property type="component" value="Unassembled WGS sequence"/>
</dbReference>
<gene>
    <name evidence="2" type="ORF">ABEB36_004002</name>
</gene>
<evidence type="ECO:0000313" key="2">
    <source>
        <dbReference type="EMBL" id="KAL1509234.1"/>
    </source>
</evidence>
<keyword evidence="3" id="KW-1185">Reference proteome</keyword>
<proteinExistence type="predicted"/>
<evidence type="ECO:0000256" key="1">
    <source>
        <dbReference type="SAM" id="SignalP"/>
    </source>
</evidence>
<reference evidence="2 3" key="1">
    <citation type="submission" date="2024-05" db="EMBL/GenBank/DDBJ databases">
        <title>Genetic variation in Jamaican populations of the coffee berry borer (Hypothenemus hampei).</title>
        <authorList>
            <person name="Errbii M."/>
            <person name="Myrie A."/>
        </authorList>
    </citation>
    <scope>NUCLEOTIDE SEQUENCE [LARGE SCALE GENOMIC DNA]</scope>
    <source>
        <strain evidence="2">JA-Hopewell-2020-01-JO</strain>
        <tissue evidence="2">Whole body</tissue>
    </source>
</reference>